<sequence length="84" mass="9779">MSEETPVSRSYSGSSDIMRAPIKKRIHTDMSSIIVGDARRVLFVYGFAYFLHQRKRKSSHDRDQNDLDEQLSPSKFSFFEFSNV</sequence>
<dbReference type="Proteomes" id="UP000008312">
    <property type="component" value="Unassembled WGS sequence"/>
</dbReference>
<name>D8M7J5_BLAHO</name>
<organism evidence="1">
    <name type="scientific">Blastocystis hominis</name>
    <dbReference type="NCBI Taxonomy" id="12968"/>
    <lineage>
        <taxon>Eukaryota</taxon>
        <taxon>Sar</taxon>
        <taxon>Stramenopiles</taxon>
        <taxon>Bigyra</taxon>
        <taxon>Opalozoa</taxon>
        <taxon>Opalinata</taxon>
        <taxon>Blastocystidae</taxon>
        <taxon>Blastocystis</taxon>
    </lineage>
</organism>
<accession>D8M7J5</accession>
<dbReference type="EMBL" id="FN668672">
    <property type="protein sequence ID" value="CBK24034.2"/>
    <property type="molecule type" value="Genomic_DNA"/>
</dbReference>
<reference evidence="1" key="1">
    <citation type="submission" date="2010-02" db="EMBL/GenBank/DDBJ databases">
        <title>Sequencing and annotation of the Blastocystis hominis genome.</title>
        <authorList>
            <person name="Wincker P."/>
        </authorList>
    </citation>
    <scope>NUCLEOTIDE SEQUENCE</scope>
    <source>
        <strain evidence="1">Singapore isolate B</strain>
    </source>
</reference>
<dbReference type="InParanoid" id="D8M7J5"/>
<evidence type="ECO:0000313" key="2">
    <source>
        <dbReference type="Proteomes" id="UP000008312"/>
    </source>
</evidence>
<keyword evidence="2" id="KW-1185">Reference proteome</keyword>
<dbReference type="GeneID" id="24920887"/>
<gene>
    <name evidence="1" type="ORF">GSBLH_T00003825001</name>
</gene>
<proteinExistence type="predicted"/>
<dbReference type="RefSeq" id="XP_012898082.1">
    <property type="nucleotide sequence ID" value="XM_013042628.1"/>
</dbReference>
<protein>
    <submittedName>
        <fullName evidence="1">Uncharacterized protein</fullName>
    </submittedName>
</protein>
<evidence type="ECO:0000313" key="1">
    <source>
        <dbReference type="EMBL" id="CBK24034.2"/>
    </source>
</evidence>
<dbReference type="AlphaFoldDB" id="D8M7J5"/>